<evidence type="ECO:0000259" key="10">
    <source>
        <dbReference type="SMART" id="SM00839"/>
    </source>
</evidence>
<dbReference type="FunFam" id="3.40.50.720:FF:000030">
    <property type="entry name" value="Glutamate dehydrogenase"/>
    <property type="match status" value="1"/>
</dbReference>
<feature type="domain" description="Glutamate/phenylalanine/leucine/valine/L-tryptophan dehydrogenase C-terminal" evidence="10">
    <location>
        <begin position="191"/>
        <end position="428"/>
    </location>
</feature>
<dbReference type="RefSeq" id="WP_187533535.1">
    <property type="nucleotide sequence ID" value="NZ_CBCSHU010000004.1"/>
</dbReference>
<comment type="subunit">
    <text evidence="2">Homohexamer.</text>
</comment>
<dbReference type="InterPro" id="IPR050724">
    <property type="entry name" value="Glu_Leu_Phe_Val_DH"/>
</dbReference>
<dbReference type="PIRSF" id="PIRSF000185">
    <property type="entry name" value="Glu_DH"/>
    <property type="match status" value="1"/>
</dbReference>
<evidence type="ECO:0000256" key="5">
    <source>
        <dbReference type="PIRNR" id="PIRNR000185"/>
    </source>
</evidence>
<dbReference type="GO" id="GO:0006537">
    <property type="term" value="P:glutamate biosynthetic process"/>
    <property type="evidence" value="ECO:0007669"/>
    <property type="project" value="TreeGrafter"/>
</dbReference>
<evidence type="ECO:0000256" key="4">
    <source>
        <dbReference type="ARBA" id="ARBA00023002"/>
    </source>
</evidence>
<evidence type="ECO:0000256" key="2">
    <source>
        <dbReference type="ARBA" id="ARBA00011643"/>
    </source>
</evidence>
<dbReference type="Proteomes" id="UP000515928">
    <property type="component" value="Chromosome"/>
</dbReference>
<feature type="active site" description="Proton donor" evidence="6">
    <location>
        <position position="115"/>
    </location>
</feature>
<dbReference type="KEGG" id="eio:H9L01_08515"/>
<dbReference type="Gene3D" id="1.10.285.10">
    <property type="entry name" value="Glutamate Dehydrogenase, chain A, domain 3"/>
    <property type="match status" value="1"/>
</dbReference>
<dbReference type="PANTHER" id="PTHR43571">
    <property type="entry name" value="NADP-SPECIFIC GLUTAMATE DEHYDROGENASE 1-RELATED"/>
    <property type="match status" value="1"/>
</dbReference>
<name>A0A7G9RXT1_9FIRM</name>
<dbReference type="AlphaFoldDB" id="A0A7G9RXT1"/>
<dbReference type="Gene3D" id="3.40.50.10860">
    <property type="entry name" value="Leucine Dehydrogenase, chain A, domain 1"/>
    <property type="match status" value="1"/>
</dbReference>
<dbReference type="InterPro" id="IPR014362">
    <property type="entry name" value="Glu_DH"/>
</dbReference>
<dbReference type="InterPro" id="IPR046346">
    <property type="entry name" value="Aminoacid_DH-like_N_sf"/>
</dbReference>
<dbReference type="PROSITE" id="PS00074">
    <property type="entry name" value="GLFV_DEHYDROGENASE"/>
    <property type="match status" value="1"/>
</dbReference>
<feature type="binding site" evidence="7">
    <location>
        <position position="103"/>
    </location>
    <ligand>
        <name>substrate</name>
    </ligand>
</feature>
<gene>
    <name evidence="11" type="primary">gdhA</name>
    <name evidence="11" type="ORF">H9L01_08515</name>
</gene>
<dbReference type="GO" id="GO:0005829">
    <property type="term" value="C:cytosol"/>
    <property type="evidence" value="ECO:0007669"/>
    <property type="project" value="TreeGrafter"/>
</dbReference>
<evidence type="ECO:0000256" key="1">
    <source>
        <dbReference type="ARBA" id="ARBA00006382"/>
    </source>
</evidence>
<dbReference type="InterPro" id="IPR006096">
    <property type="entry name" value="Glu/Leu/Phe/Val/Trp_DH_C"/>
</dbReference>
<evidence type="ECO:0000313" key="12">
    <source>
        <dbReference type="Proteomes" id="UP000515928"/>
    </source>
</evidence>
<reference evidence="11 12" key="1">
    <citation type="submission" date="2020-08" db="EMBL/GenBank/DDBJ databases">
        <title>Genome sequence of Erysipelothrix inopinata DSM 15511T.</title>
        <authorList>
            <person name="Hyun D.-W."/>
            <person name="Bae J.-W."/>
        </authorList>
    </citation>
    <scope>NUCLEOTIDE SEQUENCE [LARGE SCALE GENOMIC DNA]</scope>
    <source>
        <strain evidence="11 12">DSM 15511</strain>
    </source>
</reference>
<dbReference type="GO" id="GO:0000166">
    <property type="term" value="F:nucleotide binding"/>
    <property type="evidence" value="ECO:0007669"/>
    <property type="project" value="UniProtKB-KW"/>
</dbReference>
<dbReference type="NCBIfam" id="NF006929">
    <property type="entry name" value="PRK09414.1"/>
    <property type="match status" value="1"/>
</dbReference>
<keyword evidence="7" id="KW-0547">Nucleotide-binding</keyword>
<evidence type="ECO:0000256" key="7">
    <source>
        <dbReference type="PIRSR" id="PIRSR000185-2"/>
    </source>
</evidence>
<dbReference type="PRINTS" id="PR00082">
    <property type="entry name" value="GLFDHDRGNASE"/>
</dbReference>
<dbReference type="InterPro" id="IPR006097">
    <property type="entry name" value="Glu/Leu/Phe/Val/Trp_DH_dimer"/>
</dbReference>
<dbReference type="InterPro" id="IPR036291">
    <property type="entry name" value="NAD(P)-bd_dom_sf"/>
</dbReference>
<evidence type="ECO:0000256" key="6">
    <source>
        <dbReference type="PIRSR" id="PIRSR000185-1"/>
    </source>
</evidence>
<feature type="site" description="Important for catalysis" evidence="8">
    <location>
        <position position="155"/>
    </location>
</feature>
<accession>A0A7G9RXT1</accession>
<dbReference type="PANTHER" id="PTHR43571:SF1">
    <property type="entry name" value="NADP-SPECIFIC GLUTAMATE DEHYDROGENASE 1-RELATED"/>
    <property type="match status" value="1"/>
</dbReference>
<dbReference type="SUPFAM" id="SSF51735">
    <property type="entry name" value="NAD(P)-binding Rossmann-fold domains"/>
    <property type="match status" value="1"/>
</dbReference>
<feature type="binding site" evidence="7">
    <location>
        <position position="198"/>
    </location>
    <ligand>
        <name>NAD(+)</name>
        <dbReference type="ChEBI" id="CHEBI:57540"/>
    </ligand>
</feature>
<proteinExistence type="inferred from homology"/>
<dbReference type="InterPro" id="IPR006095">
    <property type="entry name" value="Glu/Leu/Phe/Val/Trp_DH"/>
</dbReference>
<feature type="binding site" evidence="7">
    <location>
        <position position="229"/>
    </location>
    <ligand>
        <name>NAD(+)</name>
        <dbReference type="ChEBI" id="CHEBI:57540"/>
    </ligand>
</feature>
<organism evidence="11 12">
    <name type="scientific">Erysipelothrix inopinata</name>
    <dbReference type="NCBI Taxonomy" id="225084"/>
    <lineage>
        <taxon>Bacteria</taxon>
        <taxon>Bacillati</taxon>
        <taxon>Bacillota</taxon>
        <taxon>Erysipelotrichia</taxon>
        <taxon>Erysipelotrichales</taxon>
        <taxon>Erysipelotrichaceae</taxon>
        <taxon>Erysipelothrix</taxon>
    </lineage>
</organism>
<feature type="binding site" evidence="7">
    <location>
        <position position="362"/>
    </location>
    <ligand>
        <name>substrate</name>
    </ligand>
</feature>
<dbReference type="SUPFAM" id="SSF53223">
    <property type="entry name" value="Aminoacid dehydrogenase-like, N-terminal domain"/>
    <property type="match status" value="1"/>
</dbReference>
<keyword evidence="4 5" id="KW-0560">Oxidoreductase</keyword>
<feature type="binding site" evidence="7">
    <location>
        <position position="154"/>
    </location>
    <ligand>
        <name>substrate</name>
    </ligand>
</feature>
<protein>
    <recommendedName>
        <fullName evidence="3 5">Glutamate dehydrogenase</fullName>
    </recommendedName>
</protein>
<dbReference type="InterPro" id="IPR033524">
    <property type="entry name" value="Glu/Leu/Phe/Val_DH_AS"/>
</dbReference>
<keyword evidence="12" id="KW-1185">Reference proteome</keyword>
<dbReference type="SMART" id="SM00839">
    <property type="entry name" value="ELFV_dehydrog"/>
    <property type="match status" value="1"/>
</dbReference>
<dbReference type="Pfam" id="PF02812">
    <property type="entry name" value="ELFV_dehydrog_N"/>
    <property type="match status" value="1"/>
</dbReference>
<comment type="similarity">
    <text evidence="1 5 9">Belongs to the Glu/Leu/Phe/Val dehydrogenases family.</text>
</comment>
<dbReference type="Gene3D" id="3.40.50.720">
    <property type="entry name" value="NAD(P)-binding Rossmann-like Domain"/>
    <property type="match status" value="1"/>
</dbReference>
<dbReference type="EMBL" id="CP060715">
    <property type="protein sequence ID" value="QNN60406.1"/>
    <property type="molecule type" value="Genomic_DNA"/>
</dbReference>
<evidence type="ECO:0000256" key="9">
    <source>
        <dbReference type="RuleBase" id="RU004417"/>
    </source>
</evidence>
<feature type="binding site" evidence="7">
    <location>
        <position position="79"/>
    </location>
    <ligand>
        <name>substrate</name>
    </ligand>
</feature>
<evidence type="ECO:0000313" key="11">
    <source>
        <dbReference type="EMBL" id="QNN60406.1"/>
    </source>
</evidence>
<evidence type="ECO:0000256" key="3">
    <source>
        <dbReference type="ARBA" id="ARBA00012896"/>
    </source>
</evidence>
<dbReference type="GO" id="GO:0004354">
    <property type="term" value="F:glutamate dehydrogenase (NADP+) activity"/>
    <property type="evidence" value="ECO:0007669"/>
    <property type="project" value="TreeGrafter"/>
</dbReference>
<dbReference type="FunFam" id="3.40.50.10860:FF:000002">
    <property type="entry name" value="Glutamate dehydrogenase"/>
    <property type="match status" value="1"/>
</dbReference>
<evidence type="ECO:0000256" key="8">
    <source>
        <dbReference type="PIRSR" id="PIRSR000185-3"/>
    </source>
</evidence>
<feature type="binding site" evidence="7">
    <location>
        <position position="100"/>
    </location>
    <ligand>
        <name>substrate</name>
    </ligand>
</feature>
<sequence length="430" mass="47836">MNEIAREILLKYPDETLFQNAVMDFVDSIEEHIEPDILKLLLYPERTIIFRVPWVDRHGRVQVNYGYRVQYNSALGPYKGGLRFDPSVDLDVMKFLAFEQTFKNALTGLGLGGAKGGSDFNPKDKTEMEIMMFCQSFMTELSKHIGSETDIPAGDIGVGKREIGYLFGQYKRLTNSFSPTLTGKNIEHGGALARTEATGYGLVYMVDALLDHHHDSFEDKNVVISGSGNVAIYAALKVNTLGGRVIAMSDRSGYVYKESGLDILAIQKHKESGKKLSEISDPSVRFVFELPIWNVPCDIALPCAHENEVNELHVISLIENGCKVIAEGANRPLTTEAIEEIMKSDITFIPGKAANAGGVVASGIEMRQNAQFEHFSFEHVDRLLEKSMYEIFKDLVDAAESLGERNNYLKAANYLAYKRLETSIKSLGVI</sequence>
<dbReference type="Pfam" id="PF00208">
    <property type="entry name" value="ELFV_dehydrog"/>
    <property type="match status" value="1"/>
</dbReference>
<keyword evidence="7" id="KW-0520">NAD</keyword>